<evidence type="ECO:0000256" key="6">
    <source>
        <dbReference type="RuleBase" id="RU363076"/>
    </source>
</evidence>
<organism evidence="7 8">
    <name type="scientific">Aquibium oceanicum</name>
    <dbReference type="NCBI Taxonomy" id="1670800"/>
    <lineage>
        <taxon>Bacteria</taxon>
        <taxon>Pseudomonadati</taxon>
        <taxon>Pseudomonadota</taxon>
        <taxon>Alphaproteobacteria</taxon>
        <taxon>Hyphomicrobiales</taxon>
        <taxon>Phyllobacteriaceae</taxon>
        <taxon>Aquibium</taxon>
    </lineage>
</organism>
<evidence type="ECO:0000313" key="8">
    <source>
        <dbReference type="Proteomes" id="UP000182840"/>
    </source>
</evidence>
<keyword evidence="5 6" id="KW-0472">Membrane</keyword>
<dbReference type="Proteomes" id="UP000182840">
    <property type="component" value="Chromosome"/>
</dbReference>
<evidence type="ECO:0000256" key="4">
    <source>
        <dbReference type="ARBA" id="ARBA00022989"/>
    </source>
</evidence>
<reference evidence="8" key="1">
    <citation type="submission" date="2016-11" db="EMBL/GenBank/DDBJ databases">
        <title>Mesorhizobium oceanicum sp. nov., isolated from deep seawater in South China Sea.</title>
        <authorList>
            <person name="Fu G.-Y."/>
        </authorList>
    </citation>
    <scope>NUCLEOTIDE SEQUENCE [LARGE SCALE GENOMIC DNA]</scope>
    <source>
        <strain evidence="8">B7</strain>
    </source>
</reference>
<gene>
    <name evidence="7" type="ORF">BSQ44_07380</name>
</gene>
<keyword evidence="6" id="KW-1003">Cell membrane</keyword>
<keyword evidence="4 6" id="KW-1133">Transmembrane helix</keyword>
<dbReference type="CDD" id="cd06662">
    <property type="entry name" value="SURF1"/>
    <property type="match status" value="1"/>
</dbReference>
<feature type="transmembrane region" description="Helical" evidence="6">
    <location>
        <begin position="16"/>
        <end position="35"/>
    </location>
</feature>
<dbReference type="InterPro" id="IPR002994">
    <property type="entry name" value="Surf1/Shy1"/>
</dbReference>
<evidence type="ECO:0000256" key="3">
    <source>
        <dbReference type="ARBA" id="ARBA00022692"/>
    </source>
</evidence>
<keyword evidence="8" id="KW-1185">Reference proteome</keyword>
<dbReference type="Pfam" id="PF02104">
    <property type="entry name" value="SURF1"/>
    <property type="match status" value="1"/>
</dbReference>
<dbReference type="AlphaFoldDB" id="A0A1L3SP91"/>
<dbReference type="GO" id="GO:0005886">
    <property type="term" value="C:plasma membrane"/>
    <property type="evidence" value="ECO:0007669"/>
    <property type="project" value="UniProtKB-SubCell"/>
</dbReference>
<name>A0A1L3SP91_9HYPH</name>
<dbReference type="PANTHER" id="PTHR23427:SF2">
    <property type="entry name" value="SURFEIT LOCUS PROTEIN 1"/>
    <property type="match status" value="1"/>
</dbReference>
<protein>
    <recommendedName>
        <fullName evidence="6">SURF1-like protein</fullName>
    </recommendedName>
</protein>
<proteinExistence type="inferred from homology"/>
<comment type="subcellular location">
    <subcellularLocation>
        <location evidence="6">Cell membrane</location>
        <topology evidence="6">Multi-pass membrane protein</topology>
    </subcellularLocation>
    <subcellularLocation>
        <location evidence="1">Membrane</location>
    </subcellularLocation>
</comment>
<accession>A0A1L3SP91</accession>
<dbReference type="EMBL" id="CP018171">
    <property type="protein sequence ID" value="APH71216.1"/>
    <property type="molecule type" value="Genomic_DNA"/>
</dbReference>
<dbReference type="STRING" id="1670800.BSQ44_07380"/>
<feature type="transmembrane region" description="Helical" evidence="6">
    <location>
        <begin position="231"/>
        <end position="249"/>
    </location>
</feature>
<dbReference type="PROSITE" id="PS50895">
    <property type="entry name" value="SURF1"/>
    <property type="match status" value="1"/>
</dbReference>
<evidence type="ECO:0000256" key="2">
    <source>
        <dbReference type="ARBA" id="ARBA00007165"/>
    </source>
</evidence>
<comment type="similarity">
    <text evidence="2 6">Belongs to the SURF1 family.</text>
</comment>
<dbReference type="PANTHER" id="PTHR23427">
    <property type="entry name" value="SURFEIT LOCUS PROTEIN"/>
    <property type="match status" value="1"/>
</dbReference>
<evidence type="ECO:0000313" key="7">
    <source>
        <dbReference type="EMBL" id="APH71216.1"/>
    </source>
</evidence>
<keyword evidence="3 6" id="KW-0812">Transmembrane</keyword>
<dbReference type="KEGG" id="meso:BSQ44_07380"/>
<evidence type="ECO:0000256" key="5">
    <source>
        <dbReference type="ARBA" id="ARBA00023136"/>
    </source>
</evidence>
<dbReference type="InterPro" id="IPR045214">
    <property type="entry name" value="Surf1/Surf4"/>
</dbReference>
<evidence type="ECO:0000256" key="1">
    <source>
        <dbReference type="ARBA" id="ARBA00004370"/>
    </source>
</evidence>
<sequence length="254" mass="28128">MMTGTHPLRSGARRRWIALAAGLVVFAILIGLGTWQVQRLHWKEALIAQIDERTHSQPVGIADIEAMGEREGSLEYTPVTVHGRFLNDREMFFFATSEGQSGWYVYTPLVLADDESQAAGDTVIVNRGFVPYDLRDAARRPGSQPEGDVTVTGLVRERLDGKPSFIVPDNKPEERTFFWKDWSTMASISGLDPAETVPFFIDAEKGGDSSMLPVGGVTIIDLPNNHLQYAVTWYGLAAALAAVLAVTLWRDERH</sequence>